<dbReference type="Gene3D" id="3.40.1230.10">
    <property type="entry name" value="MTH938-like"/>
    <property type="match status" value="1"/>
</dbReference>
<evidence type="ECO:0000313" key="1">
    <source>
        <dbReference type="EMBL" id="ADL55832.1"/>
    </source>
</evidence>
<dbReference type="CDD" id="cd05560">
    <property type="entry name" value="Xcc1710_like"/>
    <property type="match status" value="1"/>
</dbReference>
<sequence>MLPAHSKFVIHNDAANPAFRLTRAPANLYTRRNLYTYEVIVKLHLANLGETKLFTDYSDTHVSVNRERFETCIVVMGEEVRTDWNASNFDALTEAHFEYFLALKPEVILMGTGIAQRFAHPRLYRALTNAGIGVEFMDTPAACRTYNILAEEGRKVIAAILF</sequence>
<reference evidence="1 2" key="1">
    <citation type="submission" date="2010-08" db="EMBL/GenBank/DDBJ databases">
        <title>Complete sequence of Gallionella capsiferriformans ES-2.</title>
        <authorList>
            <consortium name="US DOE Joint Genome Institute"/>
            <person name="Lucas S."/>
            <person name="Copeland A."/>
            <person name="Lapidus A."/>
            <person name="Cheng J.-F."/>
            <person name="Bruce D."/>
            <person name="Goodwin L."/>
            <person name="Pitluck S."/>
            <person name="Chertkov O."/>
            <person name="Davenport K.W."/>
            <person name="Detter J.C."/>
            <person name="Han C."/>
            <person name="Tapia R."/>
            <person name="Land M."/>
            <person name="Hauser L."/>
            <person name="Chang Y.-J."/>
            <person name="Jeffries C."/>
            <person name="Kyrpides N."/>
            <person name="Ivanova N."/>
            <person name="Mikhailova N."/>
            <person name="Shelobolina E.S."/>
            <person name="Picardal F."/>
            <person name="Roden E."/>
            <person name="Emerson D."/>
            <person name="Woyke T."/>
        </authorList>
    </citation>
    <scope>NUCLEOTIDE SEQUENCE [LARGE SCALE GENOMIC DNA]</scope>
    <source>
        <strain evidence="1 2">ES-2</strain>
    </source>
</reference>
<proteinExistence type="predicted"/>
<dbReference type="Pfam" id="PF04430">
    <property type="entry name" value="DUF498"/>
    <property type="match status" value="1"/>
</dbReference>
<keyword evidence="2" id="KW-1185">Reference proteome</keyword>
<dbReference type="PANTHER" id="PTHR21192:SF2">
    <property type="entry name" value="NADH DEHYDROGENASE [UBIQUINONE] 1 ALPHA SUBCOMPLEX ASSEMBLY FACTOR 3"/>
    <property type="match status" value="1"/>
</dbReference>
<dbReference type="EMBL" id="CP002159">
    <property type="protein sequence ID" value="ADL55832.1"/>
    <property type="molecule type" value="Genomic_DNA"/>
</dbReference>
<dbReference type="PANTHER" id="PTHR21192">
    <property type="entry name" value="NUCLEAR PROTEIN E3-3"/>
    <property type="match status" value="1"/>
</dbReference>
<dbReference type="InterPro" id="IPR007523">
    <property type="entry name" value="NDUFAF3/AAMDC"/>
</dbReference>
<protein>
    <recommendedName>
        <fullName evidence="3">Xcc1710-like domain-containing protein</fullName>
    </recommendedName>
</protein>
<dbReference type="STRING" id="395494.Galf_1822"/>
<dbReference type="Proteomes" id="UP000001235">
    <property type="component" value="Chromosome"/>
</dbReference>
<dbReference type="KEGG" id="gca:Galf_1822"/>
<dbReference type="InterPro" id="IPR036748">
    <property type="entry name" value="MTH938-like_sf"/>
</dbReference>
<accession>D9SH35</accession>
<gene>
    <name evidence="1" type="ordered locus">Galf_1822</name>
</gene>
<dbReference type="SUPFAM" id="SSF64076">
    <property type="entry name" value="MTH938-like"/>
    <property type="match status" value="1"/>
</dbReference>
<dbReference type="AlphaFoldDB" id="D9SH35"/>
<evidence type="ECO:0000313" key="2">
    <source>
        <dbReference type="Proteomes" id="UP000001235"/>
    </source>
</evidence>
<organism evidence="1 2">
    <name type="scientific">Gallionella capsiferriformans (strain ES-2)</name>
    <name type="common">Gallionella ferruginea capsiferriformans (strain ES-2)</name>
    <dbReference type="NCBI Taxonomy" id="395494"/>
    <lineage>
        <taxon>Bacteria</taxon>
        <taxon>Pseudomonadati</taxon>
        <taxon>Pseudomonadota</taxon>
        <taxon>Betaproteobacteria</taxon>
        <taxon>Nitrosomonadales</taxon>
        <taxon>Gallionellaceae</taxon>
        <taxon>Gallionella</taxon>
    </lineage>
</organism>
<dbReference type="HOGENOM" id="CLU_074390_2_0_4"/>
<dbReference type="eggNOG" id="COG3737">
    <property type="taxonomic scope" value="Bacteria"/>
</dbReference>
<evidence type="ECO:0008006" key="3">
    <source>
        <dbReference type="Google" id="ProtNLM"/>
    </source>
</evidence>
<name>D9SH35_GALCS</name>